<evidence type="ECO:0000256" key="2">
    <source>
        <dbReference type="ARBA" id="ARBA00022723"/>
    </source>
</evidence>
<dbReference type="InterPro" id="IPR040442">
    <property type="entry name" value="Pyrv_kinase-like_dom_sf"/>
</dbReference>
<dbReference type="InterPro" id="IPR005000">
    <property type="entry name" value="Aldolase/citrate-lyase_domain"/>
</dbReference>
<dbReference type="SUPFAM" id="SSF51621">
    <property type="entry name" value="Phosphoenolpyruvate/pyruvate domain"/>
    <property type="match status" value="1"/>
</dbReference>
<keyword evidence="3 5" id="KW-0456">Lyase</keyword>
<dbReference type="PANTHER" id="PTHR30502:SF0">
    <property type="entry name" value="PHOSPHOENOLPYRUVATE CARBOXYLASE FAMILY PROTEIN"/>
    <property type="match status" value="1"/>
</dbReference>
<dbReference type="InterPro" id="IPR050251">
    <property type="entry name" value="HpcH-HpaI_aldolase"/>
</dbReference>
<dbReference type="RefSeq" id="WP_381485491.1">
    <property type="nucleotide sequence ID" value="NZ_JBHTIK010000001.1"/>
</dbReference>
<dbReference type="PANTHER" id="PTHR30502">
    <property type="entry name" value="2-KETO-3-DEOXY-L-RHAMNONATE ALDOLASE"/>
    <property type="match status" value="1"/>
</dbReference>
<evidence type="ECO:0000259" key="4">
    <source>
        <dbReference type="Pfam" id="PF03328"/>
    </source>
</evidence>
<dbReference type="Proteomes" id="UP001597124">
    <property type="component" value="Unassembled WGS sequence"/>
</dbReference>
<proteinExistence type="inferred from homology"/>
<comment type="similarity">
    <text evidence="1">Belongs to the HpcH/HpaI aldolase family.</text>
</comment>
<dbReference type="EMBL" id="JBHTIK010000001">
    <property type="protein sequence ID" value="MFD0847113.1"/>
    <property type="molecule type" value="Genomic_DNA"/>
</dbReference>
<protein>
    <submittedName>
        <fullName evidence="5">HpcH/HpaI aldolase/citrate lyase family protein</fullName>
    </submittedName>
</protein>
<gene>
    <name evidence="5" type="ORF">ACFQ00_02130</name>
</gene>
<dbReference type="GO" id="GO:0016829">
    <property type="term" value="F:lyase activity"/>
    <property type="evidence" value="ECO:0007669"/>
    <property type="project" value="UniProtKB-KW"/>
</dbReference>
<comment type="caution">
    <text evidence="5">The sequence shown here is derived from an EMBL/GenBank/DDBJ whole genome shotgun (WGS) entry which is preliminary data.</text>
</comment>
<dbReference type="Pfam" id="PF03328">
    <property type="entry name" value="HpcH_HpaI"/>
    <property type="match status" value="1"/>
</dbReference>
<keyword evidence="2" id="KW-0479">Metal-binding</keyword>
<reference evidence="6" key="1">
    <citation type="journal article" date="2019" name="Int. J. Syst. Evol. Microbiol.">
        <title>The Global Catalogue of Microorganisms (GCM) 10K type strain sequencing project: providing services to taxonomists for standard genome sequencing and annotation.</title>
        <authorList>
            <consortium name="The Broad Institute Genomics Platform"/>
            <consortium name="The Broad Institute Genome Sequencing Center for Infectious Disease"/>
            <person name="Wu L."/>
            <person name="Ma J."/>
        </authorList>
    </citation>
    <scope>NUCLEOTIDE SEQUENCE [LARGE SCALE GENOMIC DNA]</scope>
    <source>
        <strain evidence="6">CCUG 52537</strain>
    </source>
</reference>
<organism evidence="5 6">
    <name type="scientific">Sphingosinicella xenopeptidilytica</name>
    <dbReference type="NCBI Taxonomy" id="364098"/>
    <lineage>
        <taxon>Bacteria</taxon>
        <taxon>Pseudomonadati</taxon>
        <taxon>Pseudomonadota</taxon>
        <taxon>Alphaproteobacteria</taxon>
        <taxon>Sphingomonadales</taxon>
        <taxon>Sphingosinicellaceae</taxon>
        <taxon>Sphingosinicella</taxon>
    </lineage>
</organism>
<dbReference type="InterPro" id="IPR015813">
    <property type="entry name" value="Pyrv/PenolPyrv_kinase-like_dom"/>
</dbReference>
<evidence type="ECO:0000256" key="3">
    <source>
        <dbReference type="ARBA" id="ARBA00023239"/>
    </source>
</evidence>
<sequence>MRYDTRRPSATGSDLMVRLAGGTPVYALGIRFARSPDIARMASMAGCDLLWVDLEHCSMSIDVAGQILGCAHDLGLGAWVRVPENDFGVIGRLLDSGATGIILPRVETEAQAQRLAACCRFPPAGERSMIARLPQSGFGRLPSAELTETANRQTVCQALIESRLGVRSADAIAATDGIDILAIGANDLTAEMGFPGDVRRPEFVDACQTVADAARRHGKVAVIGGIVVQEDFIAFLKSGFSPFVFTGIDTDIIADGIAARCNGWRERLAGHDFNRN</sequence>
<feature type="domain" description="HpcH/HpaI aldolase/citrate lyase" evidence="4">
    <location>
        <begin position="34"/>
        <end position="250"/>
    </location>
</feature>
<accession>A0ABW3BZB2</accession>
<dbReference type="Gene3D" id="3.20.20.60">
    <property type="entry name" value="Phosphoenolpyruvate-binding domains"/>
    <property type="match status" value="1"/>
</dbReference>
<evidence type="ECO:0000313" key="5">
    <source>
        <dbReference type="EMBL" id="MFD0847113.1"/>
    </source>
</evidence>
<evidence type="ECO:0000256" key="1">
    <source>
        <dbReference type="ARBA" id="ARBA00005568"/>
    </source>
</evidence>
<name>A0ABW3BZB2_SPHXN</name>
<evidence type="ECO:0000313" key="6">
    <source>
        <dbReference type="Proteomes" id="UP001597124"/>
    </source>
</evidence>
<keyword evidence="6" id="KW-1185">Reference proteome</keyword>